<evidence type="ECO:0000259" key="4">
    <source>
        <dbReference type="PROSITE" id="PS50987"/>
    </source>
</evidence>
<dbReference type="NCBIfam" id="NF033788">
    <property type="entry name" value="HTH_metalloreg"/>
    <property type="match status" value="1"/>
</dbReference>
<dbReference type="InterPro" id="IPR051081">
    <property type="entry name" value="HTH_MetalResp_TranReg"/>
</dbReference>
<keyword evidence="6" id="KW-1185">Reference proteome</keyword>
<dbReference type="EMBL" id="JAWONS010000309">
    <property type="protein sequence ID" value="MDW2800167.1"/>
    <property type="molecule type" value="Genomic_DNA"/>
</dbReference>
<reference evidence="5 6" key="1">
    <citation type="submission" date="2023-10" db="EMBL/GenBank/DDBJ databases">
        <title>A novel Glycoside Hydrolase 43-Like Enzyme from Clostrdium boliviensis is an Endo-xylanase, and a Candidate for Xylooligosaccharides Production from Different Xylan Substrates.</title>
        <authorList>
            <person name="Alvarez M.T."/>
            <person name="Rocabado-Villegas L.R."/>
            <person name="Salas-Veizaga D.M."/>
            <person name="Linares-Pasten J.A."/>
            <person name="Gudmundsdottir E.E."/>
            <person name="Hreggvidsson G.O."/>
            <person name="Adlercreutz P."/>
            <person name="Nordberg Karlsson E."/>
        </authorList>
    </citation>
    <scope>NUCLEOTIDE SEQUENCE [LARGE SCALE GENOMIC DNA]</scope>
    <source>
        <strain evidence="5 6">E-1</strain>
    </source>
</reference>
<evidence type="ECO:0000256" key="1">
    <source>
        <dbReference type="ARBA" id="ARBA00023015"/>
    </source>
</evidence>
<comment type="caution">
    <text evidence="5">The sequence shown here is derived from an EMBL/GenBank/DDBJ whole genome shotgun (WGS) entry which is preliminary data.</text>
</comment>
<keyword evidence="2" id="KW-0238">DNA-binding</keyword>
<feature type="domain" description="HTH arsR-type" evidence="4">
    <location>
        <begin position="12"/>
        <end position="112"/>
    </location>
</feature>
<dbReference type="PANTHER" id="PTHR33154">
    <property type="entry name" value="TRANSCRIPTIONAL REGULATOR, ARSR FAMILY"/>
    <property type="match status" value="1"/>
</dbReference>
<dbReference type="RefSeq" id="WP_318066353.1">
    <property type="nucleotide sequence ID" value="NZ_JAWONS010000309.1"/>
</dbReference>
<dbReference type="PROSITE" id="PS50987">
    <property type="entry name" value="HTH_ARSR_2"/>
    <property type="match status" value="1"/>
</dbReference>
<evidence type="ECO:0000313" key="5">
    <source>
        <dbReference type="EMBL" id="MDW2800167.1"/>
    </source>
</evidence>
<dbReference type="InterPro" id="IPR036390">
    <property type="entry name" value="WH_DNA-bd_sf"/>
</dbReference>
<dbReference type="CDD" id="cd00090">
    <property type="entry name" value="HTH_ARSR"/>
    <property type="match status" value="1"/>
</dbReference>
<gene>
    <name evidence="5" type="ORF">RZO55_21580</name>
</gene>
<dbReference type="InterPro" id="IPR011991">
    <property type="entry name" value="ArsR-like_HTH"/>
</dbReference>
<dbReference type="PRINTS" id="PR00778">
    <property type="entry name" value="HTHARSR"/>
</dbReference>
<sequence length="135" mass="16053">MHRICIYAHINIYTGRGEIVLNIFKALSEESRLRIMALLMEREMCVCEVEVFLDMTQSNASRHLTVLKNCGILNCYKKSQWAYYRINESFIEEHKNLWEYLQHKIVELPTYQADHELCEKYKTIDVCTNSKIITK</sequence>
<evidence type="ECO:0000256" key="2">
    <source>
        <dbReference type="ARBA" id="ARBA00023125"/>
    </source>
</evidence>
<proteinExistence type="predicted"/>
<dbReference type="SUPFAM" id="SSF46785">
    <property type="entry name" value="Winged helix' DNA-binding domain"/>
    <property type="match status" value="1"/>
</dbReference>
<evidence type="ECO:0000256" key="3">
    <source>
        <dbReference type="ARBA" id="ARBA00023163"/>
    </source>
</evidence>
<name>A0ABU4GT59_9CLOT</name>
<evidence type="ECO:0000313" key="6">
    <source>
        <dbReference type="Proteomes" id="UP001276854"/>
    </source>
</evidence>
<dbReference type="Pfam" id="PF01022">
    <property type="entry name" value="HTH_5"/>
    <property type="match status" value="1"/>
</dbReference>
<dbReference type="SMART" id="SM00418">
    <property type="entry name" value="HTH_ARSR"/>
    <property type="match status" value="1"/>
</dbReference>
<accession>A0ABU4GT59</accession>
<dbReference type="InterPro" id="IPR036388">
    <property type="entry name" value="WH-like_DNA-bd_sf"/>
</dbReference>
<dbReference type="PANTHER" id="PTHR33154:SF18">
    <property type="entry name" value="ARSENICAL RESISTANCE OPERON REPRESSOR"/>
    <property type="match status" value="1"/>
</dbReference>
<keyword evidence="3" id="KW-0804">Transcription</keyword>
<organism evidence="5 6">
    <name type="scientific">Clostridium boliviensis</name>
    <dbReference type="NCBI Taxonomy" id="318465"/>
    <lineage>
        <taxon>Bacteria</taxon>
        <taxon>Bacillati</taxon>
        <taxon>Bacillota</taxon>
        <taxon>Clostridia</taxon>
        <taxon>Eubacteriales</taxon>
        <taxon>Clostridiaceae</taxon>
        <taxon>Clostridium</taxon>
    </lineage>
</organism>
<dbReference type="Gene3D" id="1.10.10.10">
    <property type="entry name" value="Winged helix-like DNA-binding domain superfamily/Winged helix DNA-binding domain"/>
    <property type="match status" value="1"/>
</dbReference>
<keyword evidence="1" id="KW-0805">Transcription regulation</keyword>
<protein>
    <submittedName>
        <fullName evidence="5">Metalloregulator ArsR/SmtB family transcription factor</fullName>
    </submittedName>
</protein>
<dbReference type="Proteomes" id="UP001276854">
    <property type="component" value="Unassembled WGS sequence"/>
</dbReference>
<dbReference type="InterPro" id="IPR001845">
    <property type="entry name" value="HTH_ArsR_DNA-bd_dom"/>
</dbReference>